<organism evidence="1 2">
    <name type="scientific">Zalaria obscura</name>
    <dbReference type="NCBI Taxonomy" id="2024903"/>
    <lineage>
        <taxon>Eukaryota</taxon>
        <taxon>Fungi</taxon>
        <taxon>Dikarya</taxon>
        <taxon>Ascomycota</taxon>
        <taxon>Pezizomycotina</taxon>
        <taxon>Dothideomycetes</taxon>
        <taxon>Dothideomycetidae</taxon>
        <taxon>Dothideales</taxon>
        <taxon>Zalariaceae</taxon>
        <taxon>Zalaria</taxon>
    </lineage>
</organism>
<evidence type="ECO:0000313" key="2">
    <source>
        <dbReference type="Proteomes" id="UP001320706"/>
    </source>
</evidence>
<protein>
    <submittedName>
        <fullName evidence="1">AAA ATPase midasin</fullName>
    </submittedName>
</protein>
<gene>
    <name evidence="1" type="primary">MDN1_2</name>
    <name evidence="1" type="ORF">M8818_006331</name>
</gene>
<name>A0ACC3S7C2_9PEZI</name>
<dbReference type="Proteomes" id="UP001320706">
    <property type="component" value="Unassembled WGS sequence"/>
</dbReference>
<evidence type="ECO:0000313" key="1">
    <source>
        <dbReference type="EMBL" id="KAK8198466.1"/>
    </source>
</evidence>
<dbReference type="EMBL" id="JAMKPW020000040">
    <property type="protein sequence ID" value="KAK8198466.1"/>
    <property type="molecule type" value="Genomic_DNA"/>
</dbReference>
<accession>A0ACC3S7C2</accession>
<comment type="caution">
    <text evidence="1">The sequence shown here is derived from an EMBL/GenBank/DDBJ whole genome shotgun (WGS) entry which is preliminary data.</text>
</comment>
<reference evidence="1" key="1">
    <citation type="submission" date="2024-02" db="EMBL/GenBank/DDBJ databases">
        <title>Metagenome Assembled Genome of Zalaria obscura JY119.</title>
        <authorList>
            <person name="Vighnesh L."/>
            <person name="Jagadeeshwari U."/>
            <person name="Venkata Ramana C."/>
            <person name="Sasikala C."/>
        </authorList>
    </citation>
    <scope>NUCLEOTIDE SEQUENCE</scope>
    <source>
        <strain evidence="1">JY119</strain>
    </source>
</reference>
<proteinExistence type="predicted"/>
<sequence>MYLVQITCHPDKLSRYIGAELSKMVEDVESAISADRASRQTRPRHMGRIHAKTQLGPACLYTFYYHLPFLRNHTASSRTPHIHAPTSQVHPFQYPIEASKPGEQSDTMDKPILILGAGTFGLSTAYHLAKAGYKNITVLEKSRTMPPEQSAGNDLNKIIRAEYEDPFYTDIALKAMQAWKQPPFKPYYHEVGYLLTVSEKASEKAKETLRKSRQSVAAHPAWDSLTKAIDSRDDIRSVAPVFDGPMAWTGYFNKFAGYAEAGGALKGLYEECLRLGVKIKLGEAAERLVFAGNGTACRGAIGSSGLTYTAEMTVVAMGASVATVLPSIGSQISAVGFPVAHVQLTAEETARLRGIPVTYARDIGFFFEPDGKTNLLKLCNTGSAYTNFVTSPGTNGGGKLSIAPRAAEDCAFISDADVEAIRQLLRETLPSLADRPLVKSSICWCADSTDTEFIVDHVPGHEGLIVVSGDSGHGFKMLPIVGEWVLELLQKGAQDTERWKWKSVKDGQEHDVSWRISVKRDLREVRPSLPVGPIL</sequence>
<keyword evidence="2" id="KW-1185">Reference proteome</keyword>